<dbReference type="GO" id="GO:0016787">
    <property type="term" value="F:hydrolase activity"/>
    <property type="evidence" value="ECO:0007669"/>
    <property type="project" value="UniProtKB-KW"/>
</dbReference>
<dbReference type="EMBL" id="JBHSMC010000001">
    <property type="protein sequence ID" value="MFC5463461.1"/>
    <property type="molecule type" value="Genomic_DNA"/>
</dbReference>
<dbReference type="PROSITE" id="PS51782">
    <property type="entry name" value="LYSM"/>
    <property type="match status" value="1"/>
</dbReference>
<evidence type="ECO:0000313" key="4">
    <source>
        <dbReference type="Proteomes" id="UP001596147"/>
    </source>
</evidence>
<keyword evidence="3" id="KW-0378">Hydrolase</keyword>
<dbReference type="Pfam" id="PF07486">
    <property type="entry name" value="Hydrolase_2"/>
    <property type="match status" value="1"/>
</dbReference>
<dbReference type="InterPro" id="IPR011105">
    <property type="entry name" value="Cell_wall_hydrolase_SleB"/>
</dbReference>
<sequence length="283" mass="31493">MKKLLFVLTFIATFFFAAPAFAYTVQKGDTMTSIADKHGMTLDEIAAANPQIDNLDLILVGQEVHINEKEVKEKADNKIVKKEKPRASLKQYRLLSLFNSTSKPLKINLTTQVSSATSDVNDNATSSNNEEVMVANNINTNEVDPASENVVESSTEDDSLTIADFTDAEIDLLARIVRAEAQGEPFEGKVAVAAVVLNRLESPQYPDTLREVIYQKNQFQPVRNGQVNKPADEASFEAVYAALSDMRDIAKDSLFFYNPKIAKSRWLDTRQTTLVIGQHVFKK</sequence>
<reference evidence="4" key="1">
    <citation type="journal article" date="2019" name="Int. J. Syst. Evol. Microbiol.">
        <title>The Global Catalogue of Microorganisms (GCM) 10K type strain sequencing project: providing services to taxonomists for standard genome sequencing and annotation.</title>
        <authorList>
            <consortium name="The Broad Institute Genomics Platform"/>
            <consortium name="The Broad Institute Genome Sequencing Center for Infectious Disease"/>
            <person name="Wu L."/>
            <person name="Ma J."/>
        </authorList>
    </citation>
    <scope>NUCLEOTIDE SEQUENCE [LARGE SCALE GENOMIC DNA]</scope>
    <source>
        <strain evidence="4">CGMCC 1.12237</strain>
    </source>
</reference>
<dbReference type="RefSeq" id="WP_382346969.1">
    <property type="nucleotide sequence ID" value="NZ_JBHSMC010000001.1"/>
</dbReference>
<dbReference type="InterPro" id="IPR042047">
    <property type="entry name" value="SleB_dom1"/>
</dbReference>
<organism evidence="3 4">
    <name type="scientific">Lederbergia graminis</name>
    <dbReference type="NCBI Taxonomy" id="735518"/>
    <lineage>
        <taxon>Bacteria</taxon>
        <taxon>Bacillati</taxon>
        <taxon>Bacillota</taxon>
        <taxon>Bacilli</taxon>
        <taxon>Bacillales</taxon>
        <taxon>Bacillaceae</taxon>
        <taxon>Lederbergia</taxon>
    </lineage>
</organism>
<dbReference type="InterPro" id="IPR036779">
    <property type="entry name" value="LysM_dom_sf"/>
</dbReference>
<feature type="domain" description="LysM" evidence="2">
    <location>
        <begin position="21"/>
        <end position="66"/>
    </location>
</feature>
<gene>
    <name evidence="3" type="ORF">ACFPM4_01705</name>
</gene>
<name>A0ABW0LF52_9BACI</name>
<feature type="chain" id="PRO_5046288993" evidence="1">
    <location>
        <begin position="23"/>
        <end position="283"/>
    </location>
</feature>
<dbReference type="Gene3D" id="6.20.240.60">
    <property type="match status" value="1"/>
</dbReference>
<protein>
    <submittedName>
        <fullName evidence="3">Cell wall hydrolase</fullName>
    </submittedName>
</protein>
<keyword evidence="1" id="KW-0732">Signal</keyword>
<evidence type="ECO:0000259" key="2">
    <source>
        <dbReference type="PROSITE" id="PS51782"/>
    </source>
</evidence>
<accession>A0ABW0LF52</accession>
<dbReference type="SUPFAM" id="SSF54106">
    <property type="entry name" value="LysM domain"/>
    <property type="match status" value="1"/>
</dbReference>
<comment type="caution">
    <text evidence="3">The sequence shown here is derived from an EMBL/GenBank/DDBJ whole genome shotgun (WGS) entry which is preliminary data.</text>
</comment>
<dbReference type="Proteomes" id="UP001596147">
    <property type="component" value="Unassembled WGS sequence"/>
</dbReference>
<dbReference type="Pfam" id="PF01476">
    <property type="entry name" value="LysM"/>
    <property type="match status" value="1"/>
</dbReference>
<dbReference type="InterPro" id="IPR018392">
    <property type="entry name" value="LysM"/>
</dbReference>
<dbReference type="CDD" id="cd00118">
    <property type="entry name" value="LysM"/>
    <property type="match status" value="1"/>
</dbReference>
<evidence type="ECO:0000256" key="1">
    <source>
        <dbReference type="SAM" id="SignalP"/>
    </source>
</evidence>
<evidence type="ECO:0000313" key="3">
    <source>
        <dbReference type="EMBL" id="MFC5463461.1"/>
    </source>
</evidence>
<feature type="signal peptide" evidence="1">
    <location>
        <begin position="1"/>
        <end position="22"/>
    </location>
</feature>
<dbReference type="SMART" id="SM00257">
    <property type="entry name" value="LysM"/>
    <property type="match status" value="1"/>
</dbReference>
<keyword evidence="4" id="KW-1185">Reference proteome</keyword>
<dbReference type="Gene3D" id="3.10.350.10">
    <property type="entry name" value="LysM domain"/>
    <property type="match status" value="1"/>
</dbReference>
<dbReference type="Gene3D" id="1.10.10.2520">
    <property type="entry name" value="Cell wall hydrolase SleB, domain 1"/>
    <property type="match status" value="1"/>
</dbReference>
<proteinExistence type="predicted"/>